<evidence type="ECO:0000313" key="1">
    <source>
        <dbReference type="EMBL" id="MBA0750247.1"/>
    </source>
</evidence>
<comment type="caution">
    <text evidence="1">The sequence shown here is derived from an EMBL/GenBank/DDBJ whole genome shotgun (WGS) entry which is preliminary data.</text>
</comment>
<dbReference type="EMBL" id="JABEZY010000012">
    <property type="protein sequence ID" value="MBA0750247.1"/>
    <property type="molecule type" value="Genomic_DNA"/>
</dbReference>
<dbReference type="Proteomes" id="UP000593579">
    <property type="component" value="Unassembled WGS sequence"/>
</dbReference>
<evidence type="ECO:0000313" key="2">
    <source>
        <dbReference type="Proteomes" id="UP000593579"/>
    </source>
</evidence>
<dbReference type="AlphaFoldDB" id="A0A7J9CP33"/>
<gene>
    <name evidence="1" type="ORF">Gogos_001665</name>
</gene>
<proteinExistence type="predicted"/>
<sequence>MEEEFASVPLDDIEEEAW</sequence>
<accession>A0A7J9CP33</accession>
<reference evidence="1 2" key="1">
    <citation type="journal article" date="2019" name="Genome Biol. Evol.">
        <title>Insights into the evolution of the New World diploid cottons (Gossypium, subgenus Houzingenia) based on genome sequencing.</title>
        <authorList>
            <person name="Grover C.E."/>
            <person name="Arick M.A. 2nd"/>
            <person name="Thrash A."/>
            <person name="Conover J.L."/>
            <person name="Sanders W.S."/>
            <person name="Peterson D.G."/>
            <person name="Frelichowski J.E."/>
            <person name="Scheffler J.A."/>
            <person name="Scheffler B.E."/>
            <person name="Wendel J.F."/>
        </authorList>
    </citation>
    <scope>NUCLEOTIDE SEQUENCE [LARGE SCALE GENOMIC DNA]</scope>
    <source>
        <strain evidence="1">5</strain>
        <tissue evidence="1">Leaf</tissue>
    </source>
</reference>
<protein>
    <submittedName>
        <fullName evidence="1">Uncharacterized protein</fullName>
    </submittedName>
</protein>
<name>A0A7J9CP33_GOSGO</name>
<keyword evidence="2" id="KW-1185">Reference proteome</keyword>
<organism evidence="1 2">
    <name type="scientific">Gossypium gossypioides</name>
    <name type="common">Mexican cotton</name>
    <name type="synonym">Selera gossypioides</name>
    <dbReference type="NCBI Taxonomy" id="34282"/>
    <lineage>
        <taxon>Eukaryota</taxon>
        <taxon>Viridiplantae</taxon>
        <taxon>Streptophyta</taxon>
        <taxon>Embryophyta</taxon>
        <taxon>Tracheophyta</taxon>
        <taxon>Spermatophyta</taxon>
        <taxon>Magnoliopsida</taxon>
        <taxon>eudicotyledons</taxon>
        <taxon>Gunneridae</taxon>
        <taxon>Pentapetalae</taxon>
        <taxon>rosids</taxon>
        <taxon>malvids</taxon>
        <taxon>Malvales</taxon>
        <taxon>Malvaceae</taxon>
        <taxon>Malvoideae</taxon>
        <taxon>Gossypium</taxon>
    </lineage>
</organism>